<dbReference type="Pfam" id="PF01421">
    <property type="entry name" value="Reprolysin"/>
    <property type="match status" value="1"/>
</dbReference>
<keyword evidence="5 7" id="KW-1015">Disulfide bond</keyword>
<dbReference type="FunFam" id="4.10.70.10:FF:000001">
    <property type="entry name" value="Disintegrin and metalloproteinase domain-containing protein 22"/>
    <property type="match status" value="1"/>
</dbReference>
<feature type="binding site" evidence="8">
    <location>
        <position position="350"/>
    </location>
    <ligand>
        <name>Zn(2+)</name>
        <dbReference type="ChEBI" id="CHEBI:29105"/>
        <note>catalytic</note>
    </ligand>
</feature>
<dbReference type="PANTHER" id="PTHR11905">
    <property type="entry name" value="ADAM A DISINTEGRIN AND METALLOPROTEASE DOMAIN"/>
    <property type="match status" value="1"/>
</dbReference>
<dbReference type="Proteomes" id="UP000543287">
    <property type="component" value="Unassembled WGS sequence"/>
</dbReference>
<dbReference type="GO" id="GO:0046872">
    <property type="term" value="F:metal ion binding"/>
    <property type="evidence" value="ECO:0007669"/>
    <property type="project" value="UniProtKB-KW"/>
</dbReference>
<keyword evidence="10" id="KW-0732">Signal</keyword>
<accession>A0A7K9AKL1</accession>
<feature type="non-terminal residue" evidence="14">
    <location>
        <position position="735"/>
    </location>
</feature>
<dbReference type="PROSITE" id="PS50214">
    <property type="entry name" value="DISINTEGRIN_2"/>
    <property type="match status" value="1"/>
</dbReference>
<feature type="disulfide bond" evidence="7">
    <location>
        <begin position="665"/>
        <end position="674"/>
    </location>
</feature>
<dbReference type="InterPro" id="IPR024079">
    <property type="entry name" value="MetalloPept_cat_dom_sf"/>
</dbReference>
<keyword evidence="2 9" id="KW-0812">Transmembrane</keyword>
<evidence type="ECO:0000313" key="15">
    <source>
        <dbReference type="Proteomes" id="UP000543287"/>
    </source>
</evidence>
<comment type="caution">
    <text evidence="7">Lacks conserved residue(s) required for the propagation of feature annotation.</text>
</comment>
<keyword evidence="7" id="KW-0245">EGF-like domain</keyword>
<evidence type="ECO:0000256" key="5">
    <source>
        <dbReference type="ARBA" id="ARBA00023157"/>
    </source>
</evidence>
<comment type="caution">
    <text evidence="14">The sequence shown here is derived from an EMBL/GenBank/DDBJ whole genome shotgun (WGS) entry which is preliminary data.</text>
</comment>
<dbReference type="SUPFAM" id="SSF55486">
    <property type="entry name" value="Metalloproteases ('zincins'), catalytic domain"/>
    <property type="match status" value="1"/>
</dbReference>
<keyword evidence="8" id="KW-0479">Metal-binding</keyword>
<dbReference type="InterPro" id="IPR034027">
    <property type="entry name" value="Reprolysin_adamalysin"/>
</dbReference>
<feature type="domain" description="EGF-like" evidence="11">
    <location>
        <begin position="642"/>
        <end position="675"/>
    </location>
</feature>
<feature type="binding site" evidence="8">
    <location>
        <position position="360"/>
    </location>
    <ligand>
        <name>Zn(2+)</name>
        <dbReference type="ChEBI" id="CHEBI:29105"/>
        <note>catalytic</note>
    </ligand>
</feature>
<feature type="domain" description="Peptidase M12B" evidence="13">
    <location>
        <begin position="215"/>
        <end position="407"/>
    </location>
</feature>
<dbReference type="GO" id="GO:0006508">
    <property type="term" value="P:proteolysis"/>
    <property type="evidence" value="ECO:0007669"/>
    <property type="project" value="InterPro"/>
</dbReference>
<evidence type="ECO:0000256" key="7">
    <source>
        <dbReference type="PROSITE-ProRule" id="PRU00076"/>
    </source>
</evidence>
<dbReference type="InterPro" id="IPR001762">
    <property type="entry name" value="Disintegrin_dom"/>
</dbReference>
<feature type="binding site" evidence="8">
    <location>
        <position position="354"/>
    </location>
    <ligand>
        <name>Zn(2+)</name>
        <dbReference type="ChEBI" id="CHEBI:29105"/>
        <note>catalytic</note>
    </ligand>
</feature>
<dbReference type="InterPro" id="IPR001590">
    <property type="entry name" value="Peptidase_M12B"/>
</dbReference>
<evidence type="ECO:0000256" key="9">
    <source>
        <dbReference type="SAM" id="Phobius"/>
    </source>
</evidence>
<dbReference type="FunFam" id="3.40.390.10:FF:000002">
    <property type="entry name" value="Disintegrin and metalloproteinase domain-containing protein 22"/>
    <property type="match status" value="1"/>
</dbReference>
<dbReference type="SMART" id="SM00050">
    <property type="entry name" value="DISIN"/>
    <property type="match status" value="1"/>
</dbReference>
<evidence type="ECO:0000256" key="8">
    <source>
        <dbReference type="PROSITE-ProRule" id="PRU00276"/>
    </source>
</evidence>
<evidence type="ECO:0000256" key="10">
    <source>
        <dbReference type="SAM" id="SignalP"/>
    </source>
</evidence>
<dbReference type="PANTHER" id="PTHR11905:SF251">
    <property type="entry name" value="MEDIATOR COMPLEX SUBUNIT 6"/>
    <property type="match status" value="1"/>
</dbReference>
<keyword evidence="4 9" id="KW-0472">Membrane</keyword>
<gene>
    <name evidence="14" type="primary">Adam20_0</name>
    <name evidence="14" type="ORF">DRONOV_R04220</name>
</gene>
<dbReference type="InterPro" id="IPR002870">
    <property type="entry name" value="Peptidase_M12B_N"/>
</dbReference>
<dbReference type="SUPFAM" id="SSF57552">
    <property type="entry name" value="Blood coagulation inhibitor (disintegrin)"/>
    <property type="match status" value="1"/>
</dbReference>
<evidence type="ECO:0000256" key="1">
    <source>
        <dbReference type="ARBA" id="ARBA00004167"/>
    </source>
</evidence>
<dbReference type="EMBL" id="VWZH01000012">
    <property type="protein sequence ID" value="NXG28188.1"/>
    <property type="molecule type" value="Genomic_DNA"/>
</dbReference>
<evidence type="ECO:0000259" key="12">
    <source>
        <dbReference type="PROSITE" id="PS50214"/>
    </source>
</evidence>
<evidence type="ECO:0000259" key="13">
    <source>
        <dbReference type="PROSITE" id="PS50215"/>
    </source>
</evidence>
<evidence type="ECO:0000259" key="11">
    <source>
        <dbReference type="PROSITE" id="PS50026"/>
    </source>
</evidence>
<dbReference type="GO" id="GO:0009897">
    <property type="term" value="C:external side of plasma membrane"/>
    <property type="evidence" value="ECO:0007669"/>
    <property type="project" value="TreeGrafter"/>
</dbReference>
<dbReference type="AlphaFoldDB" id="A0A7K9AKL1"/>
<dbReference type="InterPro" id="IPR006586">
    <property type="entry name" value="ADAM_Cys-rich"/>
</dbReference>
<dbReference type="GO" id="GO:0008584">
    <property type="term" value="P:male gonad development"/>
    <property type="evidence" value="ECO:0007669"/>
    <property type="project" value="TreeGrafter"/>
</dbReference>
<organism evidence="14 15">
    <name type="scientific">Dromaius novaehollandiae</name>
    <name type="common">Emu</name>
    <dbReference type="NCBI Taxonomy" id="8790"/>
    <lineage>
        <taxon>Eukaryota</taxon>
        <taxon>Metazoa</taxon>
        <taxon>Chordata</taxon>
        <taxon>Craniata</taxon>
        <taxon>Vertebrata</taxon>
        <taxon>Euteleostomi</taxon>
        <taxon>Archelosauria</taxon>
        <taxon>Archosauria</taxon>
        <taxon>Dinosauria</taxon>
        <taxon>Saurischia</taxon>
        <taxon>Theropoda</taxon>
        <taxon>Coelurosauria</taxon>
        <taxon>Aves</taxon>
        <taxon>Palaeognathae</taxon>
        <taxon>Casuariiformes</taxon>
        <taxon>Dromaiidae</taxon>
        <taxon>Dromaius</taxon>
    </lineage>
</organism>
<evidence type="ECO:0000313" key="14">
    <source>
        <dbReference type="EMBL" id="NXG28188.1"/>
    </source>
</evidence>
<dbReference type="Pfam" id="PF00200">
    <property type="entry name" value="Disintegrin"/>
    <property type="match status" value="1"/>
</dbReference>
<proteinExistence type="predicted"/>
<keyword evidence="8" id="KW-0862">Zinc</keyword>
<feature type="active site" evidence="8">
    <location>
        <position position="351"/>
    </location>
</feature>
<name>A0A7K9AKL1_DRONO</name>
<dbReference type="Gene3D" id="3.40.390.10">
    <property type="entry name" value="Collagenase (Catalytic Domain)"/>
    <property type="match status" value="1"/>
</dbReference>
<reference evidence="14 15" key="1">
    <citation type="submission" date="2019-09" db="EMBL/GenBank/DDBJ databases">
        <title>Bird 10,000 Genomes (B10K) Project - Family phase.</title>
        <authorList>
            <person name="Zhang G."/>
        </authorList>
    </citation>
    <scope>NUCLEOTIDE SEQUENCE [LARGE SCALE GENOMIC DNA]</scope>
    <source>
        <strain evidence="14">B10K-LSUMZ-23963</strain>
        <tissue evidence="14">Muscle</tissue>
    </source>
</reference>
<feature type="signal peptide" evidence="10">
    <location>
        <begin position="1"/>
        <end position="33"/>
    </location>
</feature>
<dbReference type="Gene3D" id="4.10.70.10">
    <property type="entry name" value="Disintegrin domain"/>
    <property type="match status" value="1"/>
</dbReference>
<dbReference type="Pfam" id="PF01562">
    <property type="entry name" value="Pep_M12B_propep"/>
    <property type="match status" value="1"/>
</dbReference>
<evidence type="ECO:0000256" key="2">
    <source>
        <dbReference type="ARBA" id="ARBA00022692"/>
    </source>
</evidence>
<dbReference type="PROSITE" id="PS50215">
    <property type="entry name" value="ADAM_MEPRO"/>
    <property type="match status" value="1"/>
</dbReference>
<feature type="transmembrane region" description="Helical" evidence="9">
    <location>
        <begin position="699"/>
        <end position="720"/>
    </location>
</feature>
<comment type="subcellular location">
    <subcellularLocation>
        <location evidence="1">Membrane</location>
        <topology evidence="1">Single-pass membrane protein</topology>
    </subcellularLocation>
</comment>
<dbReference type="GO" id="GO:1990913">
    <property type="term" value="C:sperm head plasma membrane"/>
    <property type="evidence" value="ECO:0007669"/>
    <property type="project" value="TreeGrafter"/>
</dbReference>
<evidence type="ECO:0000256" key="6">
    <source>
        <dbReference type="PROSITE-ProRule" id="PRU00068"/>
    </source>
</evidence>
<dbReference type="CDD" id="cd04269">
    <property type="entry name" value="ZnMc_adamalysin_II_like"/>
    <property type="match status" value="1"/>
</dbReference>
<feature type="non-terminal residue" evidence="14">
    <location>
        <position position="1"/>
    </location>
</feature>
<dbReference type="InterPro" id="IPR036436">
    <property type="entry name" value="Disintegrin_dom_sf"/>
</dbReference>
<feature type="disulfide bond" evidence="6">
    <location>
        <begin position="475"/>
        <end position="495"/>
    </location>
</feature>
<feature type="domain" description="Disintegrin" evidence="12">
    <location>
        <begin position="417"/>
        <end position="503"/>
    </location>
</feature>
<keyword evidence="3 9" id="KW-1133">Transmembrane helix</keyword>
<protein>
    <submittedName>
        <fullName evidence="14">ADA20 protein</fullName>
    </submittedName>
</protein>
<feature type="chain" id="PRO_5029697754" evidence="10">
    <location>
        <begin position="34"/>
        <end position="735"/>
    </location>
</feature>
<dbReference type="GO" id="GO:0004222">
    <property type="term" value="F:metalloendopeptidase activity"/>
    <property type="evidence" value="ECO:0007669"/>
    <property type="project" value="InterPro"/>
</dbReference>
<dbReference type="Pfam" id="PF08516">
    <property type="entry name" value="ADAM_CR"/>
    <property type="match status" value="1"/>
</dbReference>
<dbReference type="InterPro" id="IPR000742">
    <property type="entry name" value="EGF"/>
</dbReference>
<dbReference type="SMART" id="SM00608">
    <property type="entry name" value="ACR"/>
    <property type="match status" value="1"/>
</dbReference>
<feature type="disulfide bond" evidence="8">
    <location>
        <begin position="367"/>
        <end position="372"/>
    </location>
</feature>
<dbReference type="PROSITE" id="PS50026">
    <property type="entry name" value="EGF_3"/>
    <property type="match status" value="1"/>
</dbReference>
<evidence type="ECO:0000256" key="3">
    <source>
        <dbReference type="ARBA" id="ARBA00022989"/>
    </source>
</evidence>
<dbReference type="PROSITE" id="PS01186">
    <property type="entry name" value="EGF_2"/>
    <property type="match status" value="1"/>
</dbReference>
<evidence type="ECO:0000256" key="4">
    <source>
        <dbReference type="ARBA" id="ARBA00023136"/>
    </source>
</evidence>
<sequence>SQSGARWGAWQPVAMGVLLWLLVLLGLAGSPAAQEDVPRSLRVAATEVTVPRRLSPRAGQDPLALSYQLELEGRLRVLHLRSQRRLVSQFFTVVSYGEDGTRWDDQPFVQEDCLYQGEVQGSPGSLVALSTCWGGLRGVLWVEDSTYEIEPVPDDPAFRHVLYRMEEAADPTGPTCGLTQQELWRQKTLLPQLQVAQVEEEEEEDTLQGWWTHTRYVKLVVVVDQVRFVKSGENESEVVKQVMDIINIGDSLYDQLSVQLYLLGLEIWTKGNLINITNSVSKTLADFNKWRKTNLSPRMRHDTAHLFAFQSFGKSLGLAYLSSICNDQWSSAVESFTNRKLSGLIVTFAHELGHNLGMQHDEAGCKCRRKKCIMYESEANTDAFSDCSYRYYFDLLGSGANCLRQPPVPGSFYSTKHECCGNEVVENGEQCDCGSESNCRRDPCCHPNCTFTQGSACASGECCKGCQVLPAGTLCRASVGDCDLPEYCNGTSPWCQPDVYLQDGARCEDGAYCYQGKCSSHSKQCKHLFGKKARAAPSDCFRTLNTRGDRFGNCGIQNNIQFIKCKIENILCGRIQCENIHKLPYLRNHITIIQTPVGDKKCWGIDYHVGMPTADMGAVDDGTSCGSDMLCINRTCTNVSLLNYDCNVTKCHNRGVCNNRKNCHCDYGWAPPYCELEGLGGSIDSGPPPARDIFHRAKIGVTFLGLVVLCVLGATLIKCYKQKIAGWFRRITARL</sequence>